<dbReference type="RefSeq" id="WP_119279553.1">
    <property type="nucleotide sequence ID" value="NZ_QWLA01000071.1"/>
</dbReference>
<dbReference type="OrthoDB" id="9808195at2"/>
<protein>
    <submittedName>
        <fullName evidence="10">Hydantoin utilization protein C</fullName>
    </submittedName>
</protein>
<evidence type="ECO:0000256" key="5">
    <source>
        <dbReference type="ARBA" id="ARBA00022801"/>
    </source>
</evidence>
<dbReference type="InterPro" id="IPR010158">
    <property type="entry name" value="Amidase_Cbmase"/>
</dbReference>
<dbReference type="InterPro" id="IPR002933">
    <property type="entry name" value="Peptidase_M20"/>
</dbReference>
<dbReference type="InterPro" id="IPR036264">
    <property type="entry name" value="Bact_exopeptidase_dim_dom"/>
</dbReference>
<evidence type="ECO:0000256" key="7">
    <source>
        <dbReference type="PIRSR" id="PIRSR001235-1"/>
    </source>
</evidence>
<feature type="binding site" evidence="7">
    <location>
        <position position="380"/>
    </location>
    <ligand>
        <name>Zn(2+)</name>
        <dbReference type="ChEBI" id="CHEBI:29105"/>
        <label>2</label>
    </ligand>
</feature>
<reference evidence="10 11" key="1">
    <citation type="submission" date="2018-08" db="EMBL/GenBank/DDBJ databases">
        <title>Meiothermus roseus NBRC 110900 genome sequencing project.</title>
        <authorList>
            <person name="Da Costa M.S."/>
            <person name="Albuquerque L."/>
            <person name="Raposo P."/>
            <person name="Froufe H.J.C."/>
            <person name="Barroso C.S."/>
            <person name="Egas C."/>
        </authorList>
    </citation>
    <scope>NUCLEOTIDE SEQUENCE [LARGE SCALE GENOMIC DNA]</scope>
    <source>
        <strain evidence="10 11">NBRC 110900</strain>
    </source>
</reference>
<evidence type="ECO:0000256" key="8">
    <source>
        <dbReference type="PIRSR" id="PIRSR001235-2"/>
    </source>
</evidence>
<dbReference type="PANTHER" id="PTHR32494">
    <property type="entry name" value="ALLANTOATE DEIMINASE-RELATED"/>
    <property type="match status" value="1"/>
</dbReference>
<feature type="binding site" evidence="8">
    <location>
        <position position="273"/>
    </location>
    <ligand>
        <name>allantoate</name>
        <dbReference type="ChEBI" id="CHEBI:17536"/>
    </ligand>
</feature>
<dbReference type="Gene3D" id="3.40.630.10">
    <property type="entry name" value="Zn peptidases"/>
    <property type="match status" value="1"/>
</dbReference>
<dbReference type="AlphaFoldDB" id="A0A399EK54"/>
<organism evidence="10 11">
    <name type="scientific">Calidithermus roseus</name>
    <dbReference type="NCBI Taxonomy" id="1644118"/>
    <lineage>
        <taxon>Bacteria</taxon>
        <taxon>Thermotogati</taxon>
        <taxon>Deinococcota</taxon>
        <taxon>Deinococci</taxon>
        <taxon>Thermales</taxon>
        <taxon>Thermaceae</taxon>
        <taxon>Calidithermus</taxon>
    </lineage>
</organism>
<keyword evidence="4 7" id="KW-0479">Metal-binding</keyword>
<feature type="binding site" evidence="7">
    <location>
        <position position="126"/>
    </location>
    <ligand>
        <name>Zn(2+)</name>
        <dbReference type="ChEBI" id="CHEBI:29105"/>
        <label>2</label>
    </ligand>
</feature>
<dbReference type="Gene3D" id="3.30.70.360">
    <property type="match status" value="1"/>
</dbReference>
<keyword evidence="11" id="KW-1185">Reference proteome</keyword>
<sequence>MADLESLTQRVLSACADLARMSQEPGRITRTFLSPPMRQVHAYLKEWMERLGMSVWVDPVGNLRGYYPANKPTAPRLLIGSHLDTVPNGGAYDGALGVVLAVALLEALGGRRLGFGVEVIGFSEEEGVRFGVPFIGSRALVGRADAALLALKDEQGVSVAQALRDFGLEPERVGGAALEGEVLGYLEFHIEQGPVLESLEYPLGLVEAIVGQSRLEVGFRGKAGHAGTTPMHLRRDALAGAAEWIGLVEREAWGEPGLVATVGQIQALPGAGNVIPGEVRCSLDVRHALDEVRTRSVAHLITRAQQVAQRRGLELSWEVKLDQGAVPCDPTLLERLEWAVQDCELPVHRMPSGAGHDAMVLAERVPSAMLFLRSPGGLSHHPDERVLPEDVTAALRVGLRWLEILEEHGV</sequence>
<keyword evidence="7" id="KW-0862">Zinc</keyword>
<dbReference type="SUPFAM" id="SSF55031">
    <property type="entry name" value="Bacterial exopeptidase dimerisation domain"/>
    <property type="match status" value="1"/>
</dbReference>
<feature type="binding site" evidence="8">
    <location>
        <position position="214"/>
    </location>
    <ligand>
        <name>allantoate</name>
        <dbReference type="ChEBI" id="CHEBI:17536"/>
    </ligand>
</feature>
<evidence type="ECO:0000313" key="10">
    <source>
        <dbReference type="EMBL" id="RIH83710.1"/>
    </source>
</evidence>
<evidence type="ECO:0000256" key="4">
    <source>
        <dbReference type="ARBA" id="ARBA00022723"/>
    </source>
</evidence>
<feature type="domain" description="Peptidase M20 dimerisation" evidence="9">
    <location>
        <begin position="211"/>
        <end position="299"/>
    </location>
</feature>
<proteinExistence type="inferred from homology"/>
<keyword evidence="6" id="KW-0464">Manganese</keyword>
<evidence type="ECO:0000256" key="2">
    <source>
        <dbReference type="ARBA" id="ARBA00006153"/>
    </source>
</evidence>
<dbReference type="CDD" id="cd03884">
    <property type="entry name" value="M20_bAS"/>
    <property type="match status" value="1"/>
</dbReference>
<comment type="cofactor">
    <cofactor evidence="7">
        <name>Zn(2+)</name>
        <dbReference type="ChEBI" id="CHEBI:29105"/>
    </cofactor>
    <text evidence="7">Binds 2 Zn(2+) ions per subunit.</text>
</comment>
<feature type="binding site" evidence="8">
    <location>
        <position position="286"/>
    </location>
    <ligand>
        <name>allantoate</name>
        <dbReference type="ChEBI" id="CHEBI:17536"/>
    </ligand>
</feature>
<keyword evidence="5" id="KW-0378">Hydrolase</keyword>
<dbReference type="NCBIfam" id="NF006775">
    <property type="entry name" value="PRK09290.2-5"/>
    <property type="match status" value="1"/>
</dbReference>
<feature type="binding site" evidence="7">
    <location>
        <position position="189"/>
    </location>
    <ligand>
        <name>Zn(2+)</name>
        <dbReference type="ChEBI" id="CHEBI:29105"/>
        <label>1</label>
    </ligand>
</feature>
<dbReference type="SUPFAM" id="SSF53187">
    <property type="entry name" value="Zn-dependent exopeptidases"/>
    <property type="match status" value="1"/>
</dbReference>
<comment type="subunit">
    <text evidence="3">Homodimer.</text>
</comment>
<gene>
    <name evidence="10" type="primary">hyuC</name>
    <name evidence="10" type="ORF">Mrose_02936</name>
</gene>
<evidence type="ECO:0000259" key="9">
    <source>
        <dbReference type="Pfam" id="PF07687"/>
    </source>
</evidence>
<evidence type="ECO:0000256" key="1">
    <source>
        <dbReference type="ARBA" id="ARBA00001936"/>
    </source>
</evidence>
<dbReference type="Pfam" id="PF01546">
    <property type="entry name" value="Peptidase_M20"/>
    <property type="match status" value="1"/>
</dbReference>
<accession>A0A399EK54</accession>
<dbReference type="GO" id="GO:0016813">
    <property type="term" value="F:hydrolase activity, acting on carbon-nitrogen (but not peptide) bonds, in linear amidines"/>
    <property type="evidence" value="ECO:0007669"/>
    <property type="project" value="InterPro"/>
</dbReference>
<dbReference type="PIRSF" id="PIRSF001235">
    <property type="entry name" value="Amidase_carbamoylase"/>
    <property type="match status" value="1"/>
</dbReference>
<dbReference type="GO" id="GO:0046872">
    <property type="term" value="F:metal ion binding"/>
    <property type="evidence" value="ECO:0007669"/>
    <property type="project" value="UniProtKB-KW"/>
</dbReference>
<comment type="caution">
    <text evidence="10">The sequence shown here is derived from an EMBL/GenBank/DDBJ whole genome shotgun (WGS) entry which is preliminary data.</text>
</comment>
<dbReference type="InterPro" id="IPR001261">
    <property type="entry name" value="ArgE/DapE_CS"/>
</dbReference>
<evidence type="ECO:0000256" key="3">
    <source>
        <dbReference type="ARBA" id="ARBA00011738"/>
    </source>
</evidence>
<dbReference type="EMBL" id="QWLA01000071">
    <property type="protein sequence ID" value="RIH83710.1"/>
    <property type="molecule type" value="Genomic_DNA"/>
</dbReference>
<feature type="binding site" evidence="7">
    <location>
        <position position="82"/>
    </location>
    <ligand>
        <name>Zn(2+)</name>
        <dbReference type="ChEBI" id="CHEBI:29105"/>
        <label>1</label>
    </ligand>
</feature>
<feature type="binding site" evidence="7">
    <location>
        <position position="93"/>
    </location>
    <ligand>
        <name>Zn(2+)</name>
        <dbReference type="ChEBI" id="CHEBI:29105"/>
        <label>2</label>
    </ligand>
</feature>
<dbReference type="Proteomes" id="UP000265341">
    <property type="component" value="Unassembled WGS sequence"/>
</dbReference>
<feature type="binding site" evidence="7">
    <location>
        <position position="93"/>
    </location>
    <ligand>
        <name>Zn(2+)</name>
        <dbReference type="ChEBI" id="CHEBI:29105"/>
        <label>1</label>
    </ligand>
</feature>
<evidence type="ECO:0000256" key="6">
    <source>
        <dbReference type="ARBA" id="ARBA00023211"/>
    </source>
</evidence>
<comment type="cofactor">
    <cofactor evidence="1">
        <name>Mn(2+)</name>
        <dbReference type="ChEBI" id="CHEBI:29035"/>
    </cofactor>
</comment>
<evidence type="ECO:0000313" key="11">
    <source>
        <dbReference type="Proteomes" id="UP000265341"/>
    </source>
</evidence>
<dbReference type="PANTHER" id="PTHR32494:SF19">
    <property type="entry name" value="ALLANTOATE DEIMINASE-RELATED"/>
    <property type="match status" value="1"/>
</dbReference>
<dbReference type="NCBIfam" id="TIGR01879">
    <property type="entry name" value="hydantase"/>
    <property type="match status" value="1"/>
</dbReference>
<dbReference type="PROSITE" id="PS00758">
    <property type="entry name" value="ARGE_DAPE_CPG2_1"/>
    <property type="match status" value="1"/>
</dbReference>
<name>A0A399EK54_9DEIN</name>
<comment type="similarity">
    <text evidence="2">Belongs to the peptidase M20 family.</text>
</comment>
<dbReference type="InterPro" id="IPR011650">
    <property type="entry name" value="Peptidase_M20_dimer"/>
</dbReference>
<dbReference type="Pfam" id="PF07687">
    <property type="entry name" value="M20_dimer"/>
    <property type="match status" value="1"/>
</dbReference>